<reference evidence="2" key="1">
    <citation type="submission" date="2022-02" db="EMBL/GenBank/DDBJ databases">
        <authorList>
            <person name="Henning P.M."/>
            <person name="McCubbin A.G."/>
            <person name="Shore J.S."/>
        </authorList>
    </citation>
    <scope>NUCLEOTIDE SEQUENCE</scope>
    <source>
        <strain evidence="2">F60SS</strain>
        <tissue evidence="2">Leaves</tissue>
    </source>
</reference>
<dbReference type="EMBL" id="JAKUCV010001441">
    <property type="protein sequence ID" value="KAJ4846357.1"/>
    <property type="molecule type" value="Genomic_DNA"/>
</dbReference>
<dbReference type="AlphaFoldDB" id="A0A9Q0GAQ1"/>
<accession>A0A9Q0GAQ1</accession>
<gene>
    <name evidence="2" type="ORF">Tsubulata_027751</name>
</gene>
<keyword evidence="3" id="KW-1185">Reference proteome</keyword>
<sequence>MAVSSFHPLHCSKTAPSCNVSAASFSSLPPHRTQSFIASSARISRESRGRPVEECNLRRFRGGLVSFRSSGVIARNAGERMEHHSGDHKQIGAGKERDFTGTACVPVYVMLPVSSFTLMFLVFVYVCVCFSGLI</sequence>
<proteinExistence type="predicted"/>
<evidence type="ECO:0000313" key="3">
    <source>
        <dbReference type="Proteomes" id="UP001141552"/>
    </source>
</evidence>
<evidence type="ECO:0000313" key="2">
    <source>
        <dbReference type="EMBL" id="KAJ4846357.1"/>
    </source>
</evidence>
<keyword evidence="1" id="KW-0812">Transmembrane</keyword>
<keyword evidence="1" id="KW-0472">Membrane</keyword>
<comment type="caution">
    <text evidence="2">The sequence shown here is derived from an EMBL/GenBank/DDBJ whole genome shotgun (WGS) entry which is preliminary data.</text>
</comment>
<feature type="transmembrane region" description="Helical" evidence="1">
    <location>
        <begin position="107"/>
        <end position="133"/>
    </location>
</feature>
<organism evidence="2 3">
    <name type="scientific">Turnera subulata</name>
    <dbReference type="NCBI Taxonomy" id="218843"/>
    <lineage>
        <taxon>Eukaryota</taxon>
        <taxon>Viridiplantae</taxon>
        <taxon>Streptophyta</taxon>
        <taxon>Embryophyta</taxon>
        <taxon>Tracheophyta</taxon>
        <taxon>Spermatophyta</taxon>
        <taxon>Magnoliopsida</taxon>
        <taxon>eudicotyledons</taxon>
        <taxon>Gunneridae</taxon>
        <taxon>Pentapetalae</taxon>
        <taxon>rosids</taxon>
        <taxon>fabids</taxon>
        <taxon>Malpighiales</taxon>
        <taxon>Passifloraceae</taxon>
        <taxon>Turnera</taxon>
    </lineage>
</organism>
<evidence type="ECO:0000256" key="1">
    <source>
        <dbReference type="SAM" id="Phobius"/>
    </source>
</evidence>
<name>A0A9Q0GAQ1_9ROSI</name>
<protein>
    <recommendedName>
        <fullName evidence="4">Transmembrane protein</fullName>
    </recommendedName>
</protein>
<keyword evidence="1" id="KW-1133">Transmembrane helix</keyword>
<reference evidence="2" key="2">
    <citation type="journal article" date="2023" name="Plants (Basel)">
        <title>Annotation of the Turnera subulata (Passifloraceae) Draft Genome Reveals the S-Locus Evolved after the Divergence of Turneroideae from Passifloroideae in a Stepwise Manner.</title>
        <authorList>
            <person name="Henning P.M."/>
            <person name="Roalson E.H."/>
            <person name="Mir W."/>
            <person name="McCubbin A.G."/>
            <person name="Shore J.S."/>
        </authorList>
    </citation>
    <scope>NUCLEOTIDE SEQUENCE</scope>
    <source>
        <strain evidence="2">F60SS</strain>
    </source>
</reference>
<evidence type="ECO:0008006" key="4">
    <source>
        <dbReference type="Google" id="ProtNLM"/>
    </source>
</evidence>
<dbReference type="Proteomes" id="UP001141552">
    <property type="component" value="Unassembled WGS sequence"/>
</dbReference>